<dbReference type="InterPro" id="IPR035965">
    <property type="entry name" value="PAS-like_dom_sf"/>
</dbReference>
<keyword evidence="3" id="KW-0238">DNA-binding</keyword>
<organism evidence="8 9">
    <name type="scientific">Vibrio cincinnatiensis DSM 19608</name>
    <dbReference type="NCBI Taxonomy" id="1123491"/>
    <lineage>
        <taxon>Bacteria</taxon>
        <taxon>Pseudomonadati</taxon>
        <taxon>Pseudomonadota</taxon>
        <taxon>Gammaproteobacteria</taxon>
        <taxon>Vibrionales</taxon>
        <taxon>Vibrionaceae</taxon>
        <taxon>Vibrio</taxon>
    </lineage>
</organism>
<feature type="domain" description="GGDEF" evidence="7">
    <location>
        <begin position="606"/>
        <end position="738"/>
    </location>
</feature>
<dbReference type="CDD" id="cd06267">
    <property type="entry name" value="PBP1_LacI_sugar_binding-like"/>
    <property type="match status" value="1"/>
</dbReference>
<protein>
    <submittedName>
        <fullName evidence="8">PAS domain S-box-containing protein/diguanylate cyclase (GGDEF) domain-containing protein</fullName>
    </submittedName>
</protein>
<dbReference type="NCBIfam" id="TIGR00229">
    <property type="entry name" value="sensory_box"/>
    <property type="match status" value="1"/>
</dbReference>
<dbReference type="PROSITE" id="PS50883">
    <property type="entry name" value="EAL"/>
    <property type="match status" value="1"/>
</dbReference>
<dbReference type="GO" id="GO:0003824">
    <property type="term" value="F:catalytic activity"/>
    <property type="evidence" value="ECO:0007669"/>
    <property type="project" value="UniProtKB-ARBA"/>
</dbReference>
<evidence type="ECO:0000259" key="7">
    <source>
        <dbReference type="PROSITE" id="PS50887"/>
    </source>
</evidence>
<dbReference type="SMART" id="SM00267">
    <property type="entry name" value="GGDEF"/>
    <property type="match status" value="1"/>
</dbReference>
<evidence type="ECO:0000259" key="5">
    <source>
        <dbReference type="PROSITE" id="PS50113"/>
    </source>
</evidence>
<evidence type="ECO:0000313" key="9">
    <source>
        <dbReference type="Proteomes" id="UP000190834"/>
    </source>
</evidence>
<dbReference type="InterPro" id="IPR043128">
    <property type="entry name" value="Rev_trsase/Diguanyl_cyclase"/>
</dbReference>
<dbReference type="SMART" id="SM00052">
    <property type="entry name" value="EAL"/>
    <property type="match status" value="1"/>
</dbReference>
<dbReference type="InterPro" id="IPR000014">
    <property type="entry name" value="PAS"/>
</dbReference>
<dbReference type="InterPro" id="IPR013655">
    <property type="entry name" value="PAS_fold_3"/>
</dbReference>
<dbReference type="AlphaFoldDB" id="A0A1T4NXJ0"/>
<dbReference type="PANTHER" id="PTHR44757">
    <property type="entry name" value="DIGUANYLATE CYCLASE DGCP"/>
    <property type="match status" value="1"/>
</dbReference>
<reference evidence="9" key="1">
    <citation type="submission" date="2017-02" db="EMBL/GenBank/DDBJ databases">
        <authorList>
            <person name="Varghese N."/>
            <person name="Submissions S."/>
        </authorList>
    </citation>
    <scope>NUCLEOTIDE SEQUENCE [LARGE SCALE GENOMIC DNA]</scope>
    <source>
        <strain evidence="9">DSM 19608</strain>
    </source>
</reference>
<dbReference type="InterPro" id="IPR052155">
    <property type="entry name" value="Biofilm_reg_signaling"/>
</dbReference>
<dbReference type="InterPro" id="IPR001633">
    <property type="entry name" value="EAL_dom"/>
</dbReference>
<evidence type="ECO:0000256" key="2">
    <source>
        <dbReference type="ARBA" id="ARBA00023015"/>
    </source>
</evidence>
<dbReference type="STRING" id="1123491.SAMN02745782_01502"/>
<dbReference type="PROSITE" id="PS50887">
    <property type="entry name" value="GGDEF"/>
    <property type="match status" value="1"/>
</dbReference>
<dbReference type="InterPro" id="IPR001610">
    <property type="entry name" value="PAC"/>
</dbReference>
<dbReference type="CDD" id="cd01949">
    <property type="entry name" value="GGDEF"/>
    <property type="match status" value="1"/>
</dbReference>
<dbReference type="InterPro" id="IPR035919">
    <property type="entry name" value="EAL_sf"/>
</dbReference>
<keyword evidence="9" id="KW-1185">Reference proteome</keyword>
<dbReference type="Pfam" id="PF13377">
    <property type="entry name" value="Peripla_BP_3"/>
    <property type="match status" value="1"/>
</dbReference>
<accession>A0A1T4NXJ0</accession>
<sequence length="1004" mass="113388">MPTCLSSRRVTIGVVMPMLSGFYMGEISATFRLLAEQKGVNLIIIRSGDSRDFSLPIALHQMDALVVVLHAAANTYVEAATRLDIPVISMGASYSPLPVEQFSSLQSSGVEQLYQWLVSLGHQRIGFCGDLSVTDIRSRFNAFKQCVERYHHRTFDTSQLFSVDNCQLAGGRQAAEEWLTLSSNPCTAVICATDQNALGMIEQLKLHHIDIPNDLAVVGIDNIFSGCRISPPLTTVDQQLEQLTRAVFQRALERIAGVGLSREVLHIEQSLVVRQSCGSSPLDKPLELDQQSVRHALLYEALHSPSELFDNLYSLAKGGFQSILDAQTLYQCQLKRAELHRYEQYRLISQRSLISSDELKRQKRDPQDVRNLPYLEVKEASVITLLPVNRGEQGNWDVVTVVEKQSGERSIAQSAMFYNYLDILSLFIERDALIETSQQRHKKSQQLLQQLKVVSSSSNDGIWEWDLQQQRLYWNGRLSVMLRFTQSNQSGVIDPQLFLNRIHPEDMLAFEDMIQSHLTTMSPFKMTLRLSRDDGHYIWVQMNGSAIRNHHGQPVRIVGSMIDITEQQESADKIHQMAYFDGLTGIANRRKVMEVIEKHIKEQPEQPRAVMMMDLNRFKMINDTFGHQVGDALLRHVAEALTKSLRSQDLIGRFGGDEFVFFCDVVNAHQASELALRLLRAVEKPMCYQNIELVSQASIGVAFYPSQGLNADELIKHADIAMYRAKQMGGGKVMHYEEKMHQPFESHLQTEHLLSQAIEQGEIQVHYQPLYDNRSKQICSVEALARWSSPTLGVVPPNQFIAVAENSFLMMKLGDCIIDRVCQDVVSSPWLRSLHHISVNISARQLVHSHFTRHLLDKINAYRLPPSLFCLEITETAAISDKEMSYRTLRELQSAGFSLSLDDFGTGFSSLSLLKGLPIKEVKIDRSFINDISEKPSNLAFIKGLVSMVQSLGFRVVAEGVETLSQMEVLSELDIDIIQGFYFSKPKTLAELEAEVNKEQVSET</sequence>
<evidence type="ECO:0000256" key="3">
    <source>
        <dbReference type="ARBA" id="ARBA00023125"/>
    </source>
</evidence>
<dbReference type="SUPFAM" id="SSF55073">
    <property type="entry name" value="Nucleotide cyclase"/>
    <property type="match status" value="1"/>
</dbReference>
<dbReference type="Proteomes" id="UP000190834">
    <property type="component" value="Unassembled WGS sequence"/>
</dbReference>
<comment type="cofactor">
    <cofactor evidence="1">
        <name>Mg(2+)</name>
        <dbReference type="ChEBI" id="CHEBI:18420"/>
    </cofactor>
</comment>
<dbReference type="FunFam" id="3.30.70.270:FF:000001">
    <property type="entry name" value="Diguanylate cyclase domain protein"/>
    <property type="match status" value="1"/>
</dbReference>
<dbReference type="InterPro" id="IPR029787">
    <property type="entry name" value="Nucleotide_cyclase"/>
</dbReference>
<dbReference type="CDD" id="cd01948">
    <property type="entry name" value="EAL"/>
    <property type="match status" value="1"/>
</dbReference>
<dbReference type="Gene3D" id="3.20.20.450">
    <property type="entry name" value="EAL domain"/>
    <property type="match status" value="1"/>
</dbReference>
<dbReference type="Gene3D" id="3.30.450.20">
    <property type="entry name" value="PAS domain"/>
    <property type="match status" value="1"/>
</dbReference>
<dbReference type="SMART" id="SM00086">
    <property type="entry name" value="PAC"/>
    <property type="match status" value="1"/>
</dbReference>
<evidence type="ECO:0000259" key="6">
    <source>
        <dbReference type="PROSITE" id="PS50883"/>
    </source>
</evidence>
<gene>
    <name evidence="8" type="ORF">SAMN02745782_01502</name>
</gene>
<dbReference type="InterPro" id="IPR046335">
    <property type="entry name" value="LacI/GalR-like_sensor"/>
</dbReference>
<dbReference type="InterPro" id="IPR028082">
    <property type="entry name" value="Peripla_BP_I"/>
</dbReference>
<evidence type="ECO:0000256" key="4">
    <source>
        <dbReference type="ARBA" id="ARBA00023163"/>
    </source>
</evidence>
<dbReference type="Pfam" id="PF08447">
    <property type="entry name" value="PAS_3"/>
    <property type="match status" value="1"/>
</dbReference>
<proteinExistence type="predicted"/>
<dbReference type="CDD" id="cd00130">
    <property type="entry name" value="PAS"/>
    <property type="match status" value="1"/>
</dbReference>
<evidence type="ECO:0000313" key="8">
    <source>
        <dbReference type="EMBL" id="SJZ83772.1"/>
    </source>
</evidence>
<dbReference type="SUPFAM" id="SSF141868">
    <property type="entry name" value="EAL domain-like"/>
    <property type="match status" value="1"/>
</dbReference>
<dbReference type="Pfam" id="PF00563">
    <property type="entry name" value="EAL"/>
    <property type="match status" value="1"/>
</dbReference>
<dbReference type="InterPro" id="IPR000160">
    <property type="entry name" value="GGDEF_dom"/>
</dbReference>
<dbReference type="SUPFAM" id="SSF53822">
    <property type="entry name" value="Periplasmic binding protein-like I"/>
    <property type="match status" value="1"/>
</dbReference>
<dbReference type="InterPro" id="IPR000700">
    <property type="entry name" value="PAS-assoc_C"/>
</dbReference>
<dbReference type="PROSITE" id="PS50113">
    <property type="entry name" value="PAC"/>
    <property type="match status" value="1"/>
</dbReference>
<feature type="domain" description="EAL" evidence="6">
    <location>
        <begin position="747"/>
        <end position="1000"/>
    </location>
</feature>
<dbReference type="Gene3D" id="3.30.70.270">
    <property type="match status" value="1"/>
</dbReference>
<dbReference type="SUPFAM" id="SSF55785">
    <property type="entry name" value="PYP-like sensor domain (PAS domain)"/>
    <property type="match status" value="1"/>
</dbReference>
<dbReference type="NCBIfam" id="TIGR00254">
    <property type="entry name" value="GGDEF"/>
    <property type="match status" value="1"/>
</dbReference>
<name>A0A1T4NXJ0_VIBCI</name>
<keyword evidence="4" id="KW-0804">Transcription</keyword>
<evidence type="ECO:0000256" key="1">
    <source>
        <dbReference type="ARBA" id="ARBA00001946"/>
    </source>
</evidence>
<dbReference type="EMBL" id="FUXB01000006">
    <property type="protein sequence ID" value="SJZ83772.1"/>
    <property type="molecule type" value="Genomic_DNA"/>
</dbReference>
<keyword evidence="2" id="KW-0805">Transcription regulation</keyword>
<feature type="domain" description="PAC" evidence="5">
    <location>
        <begin position="524"/>
        <end position="576"/>
    </location>
</feature>
<dbReference type="GO" id="GO:0003677">
    <property type="term" value="F:DNA binding"/>
    <property type="evidence" value="ECO:0007669"/>
    <property type="project" value="UniProtKB-KW"/>
</dbReference>
<dbReference type="Gene3D" id="3.40.50.2300">
    <property type="match status" value="2"/>
</dbReference>
<dbReference type="Pfam" id="PF00990">
    <property type="entry name" value="GGDEF"/>
    <property type="match status" value="1"/>
</dbReference>
<dbReference type="PANTHER" id="PTHR44757:SF2">
    <property type="entry name" value="BIOFILM ARCHITECTURE MAINTENANCE PROTEIN MBAA"/>
    <property type="match status" value="1"/>
</dbReference>